<feature type="domain" description="Thiamine phosphate synthase/TenI" evidence="13">
    <location>
        <begin position="6"/>
        <end position="190"/>
    </location>
</feature>
<evidence type="ECO:0000256" key="6">
    <source>
        <dbReference type="ARBA" id="ARBA00022977"/>
    </source>
</evidence>
<reference evidence="14" key="1">
    <citation type="journal article" date="2014" name="Int. J. Syst. Evol. Microbiol.">
        <title>Complete genome sequence of Corynebacterium casei LMG S-19264T (=DSM 44701T), isolated from a smear-ripened cheese.</title>
        <authorList>
            <consortium name="US DOE Joint Genome Institute (JGI-PGF)"/>
            <person name="Walter F."/>
            <person name="Albersmeier A."/>
            <person name="Kalinowski J."/>
            <person name="Ruckert C."/>
        </authorList>
    </citation>
    <scope>NUCLEOTIDE SEQUENCE</scope>
    <source>
        <strain evidence="14">CGMCC 1.12160</strain>
    </source>
</reference>
<dbReference type="EMBL" id="BMEM01000001">
    <property type="protein sequence ID" value="GGF46110.1"/>
    <property type="molecule type" value="Genomic_DNA"/>
</dbReference>
<reference evidence="14" key="2">
    <citation type="submission" date="2020-09" db="EMBL/GenBank/DDBJ databases">
        <authorList>
            <person name="Sun Q."/>
            <person name="Zhou Y."/>
        </authorList>
    </citation>
    <scope>NUCLEOTIDE SEQUENCE</scope>
    <source>
        <strain evidence="14">CGMCC 1.12160</strain>
    </source>
</reference>
<dbReference type="SUPFAM" id="SSF51391">
    <property type="entry name" value="Thiamin phosphate synthase"/>
    <property type="match status" value="1"/>
</dbReference>
<comment type="pathway">
    <text evidence="2 10 12">Cofactor biosynthesis; thiamine diphosphate biosynthesis; thiamine phosphate from 4-amino-2-methyl-5-diphosphomethylpyrimidine and 4-methyl-5-(2-phosphoethyl)-thiazole: step 1/1.</text>
</comment>
<evidence type="ECO:0000313" key="14">
    <source>
        <dbReference type="EMBL" id="GGF46110.1"/>
    </source>
</evidence>
<evidence type="ECO:0000256" key="12">
    <source>
        <dbReference type="RuleBase" id="RU004253"/>
    </source>
</evidence>
<keyword evidence="3 10" id="KW-0808">Transferase</keyword>
<keyword evidence="5 10" id="KW-0460">Magnesium</keyword>
<dbReference type="InterPro" id="IPR013785">
    <property type="entry name" value="Aldolase_TIM"/>
</dbReference>
<evidence type="ECO:0000256" key="5">
    <source>
        <dbReference type="ARBA" id="ARBA00022842"/>
    </source>
</evidence>
<name>A0A917BK76_9MICO</name>
<accession>A0A917BK76</accession>
<feature type="binding site" evidence="10">
    <location>
        <position position="167"/>
    </location>
    <ligand>
        <name>2-[(2R,5Z)-2-carboxy-4-methylthiazol-5(2H)-ylidene]ethyl phosphate</name>
        <dbReference type="ChEBI" id="CHEBI:62899"/>
    </ligand>
</feature>
<keyword evidence="6 10" id="KW-0784">Thiamine biosynthesis</keyword>
<evidence type="ECO:0000256" key="9">
    <source>
        <dbReference type="ARBA" id="ARBA00047883"/>
    </source>
</evidence>
<dbReference type="CDD" id="cd00564">
    <property type="entry name" value="TMP_TenI"/>
    <property type="match status" value="1"/>
</dbReference>
<comment type="catalytic activity">
    <reaction evidence="9 10 11">
        <text>2-[(2R,5Z)-2-carboxy-4-methylthiazol-5(2H)-ylidene]ethyl phosphate + 4-amino-2-methyl-5-(diphosphooxymethyl)pyrimidine + 2 H(+) = thiamine phosphate + CO2 + diphosphate</text>
        <dbReference type="Rhea" id="RHEA:47844"/>
        <dbReference type="ChEBI" id="CHEBI:15378"/>
        <dbReference type="ChEBI" id="CHEBI:16526"/>
        <dbReference type="ChEBI" id="CHEBI:33019"/>
        <dbReference type="ChEBI" id="CHEBI:37575"/>
        <dbReference type="ChEBI" id="CHEBI:57841"/>
        <dbReference type="ChEBI" id="CHEBI:62899"/>
        <dbReference type="EC" id="2.5.1.3"/>
    </reaction>
</comment>
<proteinExistence type="inferred from homology"/>
<dbReference type="Pfam" id="PF02581">
    <property type="entry name" value="TMP-TENI"/>
    <property type="match status" value="1"/>
</dbReference>
<dbReference type="Gene3D" id="3.20.20.70">
    <property type="entry name" value="Aldolase class I"/>
    <property type="match status" value="1"/>
</dbReference>
<dbReference type="InterPro" id="IPR036206">
    <property type="entry name" value="ThiamineP_synth_sf"/>
</dbReference>
<comment type="cofactor">
    <cofactor evidence="10">
        <name>Mg(2+)</name>
        <dbReference type="ChEBI" id="CHEBI:18420"/>
    </cofactor>
    <text evidence="10">Binds 1 Mg(2+) ion per subunit.</text>
</comment>
<evidence type="ECO:0000256" key="3">
    <source>
        <dbReference type="ARBA" id="ARBA00022679"/>
    </source>
</evidence>
<comment type="catalytic activity">
    <reaction evidence="8 10 11">
        <text>2-(2-carboxy-4-methylthiazol-5-yl)ethyl phosphate + 4-amino-2-methyl-5-(diphosphooxymethyl)pyrimidine + 2 H(+) = thiamine phosphate + CO2 + diphosphate</text>
        <dbReference type="Rhea" id="RHEA:47848"/>
        <dbReference type="ChEBI" id="CHEBI:15378"/>
        <dbReference type="ChEBI" id="CHEBI:16526"/>
        <dbReference type="ChEBI" id="CHEBI:33019"/>
        <dbReference type="ChEBI" id="CHEBI:37575"/>
        <dbReference type="ChEBI" id="CHEBI:57841"/>
        <dbReference type="ChEBI" id="CHEBI:62890"/>
        <dbReference type="EC" id="2.5.1.3"/>
    </reaction>
</comment>
<evidence type="ECO:0000313" key="15">
    <source>
        <dbReference type="Proteomes" id="UP000605670"/>
    </source>
</evidence>
<comment type="function">
    <text evidence="1 10">Condenses 4-methyl-5-(beta-hydroxyethyl)thiazole monophosphate (THZ-P) and 2-methyl-4-amino-5-hydroxymethyl pyrimidine pyrophosphate (HMP-PP) to form thiamine monophosphate (TMP).</text>
</comment>
<dbReference type="AlphaFoldDB" id="A0A917BK76"/>
<dbReference type="NCBIfam" id="TIGR00693">
    <property type="entry name" value="thiE"/>
    <property type="match status" value="1"/>
</dbReference>
<comment type="caution">
    <text evidence="14">The sequence shown here is derived from an EMBL/GenBank/DDBJ whole genome shotgun (WGS) entry which is preliminary data.</text>
</comment>
<evidence type="ECO:0000259" key="13">
    <source>
        <dbReference type="Pfam" id="PF02581"/>
    </source>
</evidence>
<dbReference type="RefSeq" id="WP_188428768.1">
    <property type="nucleotide sequence ID" value="NZ_BAABKH010000005.1"/>
</dbReference>
<feature type="binding site" evidence="10">
    <location>
        <begin position="187"/>
        <end position="188"/>
    </location>
    <ligand>
        <name>2-[(2R,5Z)-2-carboxy-4-methylthiazol-5(2H)-ylidene]ethyl phosphate</name>
        <dbReference type="ChEBI" id="CHEBI:62899"/>
    </ligand>
</feature>
<gene>
    <name evidence="10 14" type="primary">thiE</name>
    <name evidence="14" type="ORF">GCM10011366_12300</name>
</gene>
<evidence type="ECO:0000256" key="1">
    <source>
        <dbReference type="ARBA" id="ARBA00003814"/>
    </source>
</evidence>
<keyword evidence="15" id="KW-1185">Reference proteome</keyword>
<feature type="binding site" evidence="10">
    <location>
        <position position="68"/>
    </location>
    <ligand>
        <name>4-amino-2-methyl-5-(diphosphooxymethyl)pyrimidine</name>
        <dbReference type="ChEBI" id="CHEBI:57841"/>
    </ligand>
</feature>
<dbReference type="InterPro" id="IPR034291">
    <property type="entry name" value="TMP_synthase"/>
</dbReference>
<evidence type="ECO:0000256" key="4">
    <source>
        <dbReference type="ARBA" id="ARBA00022723"/>
    </source>
</evidence>
<comment type="caution">
    <text evidence="10">Lacks conserved residue(s) required for the propagation of feature annotation.</text>
</comment>
<dbReference type="Proteomes" id="UP000605670">
    <property type="component" value="Unassembled WGS sequence"/>
</dbReference>
<evidence type="ECO:0000256" key="7">
    <source>
        <dbReference type="ARBA" id="ARBA00047334"/>
    </source>
</evidence>
<feature type="binding site" evidence="10">
    <location>
        <begin position="136"/>
        <end position="138"/>
    </location>
    <ligand>
        <name>2-[(2R,5Z)-2-carboxy-4-methylthiazol-5(2H)-ylidene]ethyl phosphate</name>
        <dbReference type="ChEBI" id="CHEBI:62899"/>
    </ligand>
</feature>
<evidence type="ECO:0000256" key="10">
    <source>
        <dbReference type="HAMAP-Rule" id="MF_00097"/>
    </source>
</evidence>
<dbReference type="HAMAP" id="MF_00097">
    <property type="entry name" value="TMP_synthase"/>
    <property type="match status" value="1"/>
</dbReference>
<dbReference type="EC" id="2.5.1.3" evidence="10"/>
<comment type="catalytic activity">
    <reaction evidence="7 10 11">
        <text>4-methyl-5-(2-phosphooxyethyl)-thiazole + 4-amino-2-methyl-5-(diphosphooxymethyl)pyrimidine + H(+) = thiamine phosphate + diphosphate</text>
        <dbReference type="Rhea" id="RHEA:22328"/>
        <dbReference type="ChEBI" id="CHEBI:15378"/>
        <dbReference type="ChEBI" id="CHEBI:33019"/>
        <dbReference type="ChEBI" id="CHEBI:37575"/>
        <dbReference type="ChEBI" id="CHEBI:57841"/>
        <dbReference type="ChEBI" id="CHEBI:58296"/>
        <dbReference type="EC" id="2.5.1.3"/>
    </reaction>
</comment>
<evidence type="ECO:0000256" key="11">
    <source>
        <dbReference type="RuleBase" id="RU003826"/>
    </source>
</evidence>
<dbReference type="GO" id="GO:0009229">
    <property type="term" value="P:thiamine diphosphate biosynthetic process"/>
    <property type="evidence" value="ECO:0007669"/>
    <property type="project" value="UniProtKB-UniRule"/>
</dbReference>
<evidence type="ECO:0000256" key="2">
    <source>
        <dbReference type="ARBA" id="ARBA00005165"/>
    </source>
</evidence>
<keyword evidence="4 10" id="KW-0479">Metal-binding</keyword>
<feature type="binding site" evidence="10">
    <location>
        <position position="107"/>
    </location>
    <ligand>
        <name>4-amino-2-methyl-5-(diphosphooxymethyl)pyrimidine</name>
        <dbReference type="ChEBI" id="CHEBI:57841"/>
    </ligand>
</feature>
<dbReference type="GO" id="GO:0004789">
    <property type="term" value="F:thiamine-phosphate diphosphorylase activity"/>
    <property type="evidence" value="ECO:0007669"/>
    <property type="project" value="UniProtKB-UniRule"/>
</dbReference>
<dbReference type="GO" id="GO:0005737">
    <property type="term" value="C:cytoplasm"/>
    <property type="evidence" value="ECO:0007669"/>
    <property type="project" value="TreeGrafter"/>
</dbReference>
<sequence length="215" mass="22052">MLDLRLYLVTDTGMTRRHGLDATLRAAVRGGVTVVQLRDHDASDREFVALGRLALAALRGTGVPLILNDRVRLVEEVGAQGAHVGQSDLDPVRAREMLGHTAYLGLSCHTQDQVTAACALPTGTVDYLGLGPVWATSTKADHAAPLGPDGLASLARASTLPAVAIGGVDASRLASVRAPGVAGVAVVSAVCRAEDPALAARELRAGWGASVEVGG</sequence>
<feature type="binding site" evidence="10">
    <location>
        <position position="88"/>
    </location>
    <ligand>
        <name>Mg(2+)</name>
        <dbReference type="ChEBI" id="CHEBI:18420"/>
    </ligand>
</feature>
<feature type="binding site" evidence="10">
    <location>
        <position position="139"/>
    </location>
    <ligand>
        <name>4-amino-2-methyl-5-(diphosphooxymethyl)pyrimidine</name>
        <dbReference type="ChEBI" id="CHEBI:57841"/>
    </ligand>
</feature>
<dbReference type="InterPro" id="IPR022998">
    <property type="entry name" value="ThiamineP_synth_TenI"/>
</dbReference>
<feature type="binding site" evidence="10">
    <location>
        <position position="69"/>
    </location>
    <ligand>
        <name>Mg(2+)</name>
        <dbReference type="ChEBI" id="CHEBI:18420"/>
    </ligand>
</feature>
<dbReference type="GO" id="GO:0009228">
    <property type="term" value="P:thiamine biosynthetic process"/>
    <property type="evidence" value="ECO:0007669"/>
    <property type="project" value="UniProtKB-KW"/>
</dbReference>
<dbReference type="PANTHER" id="PTHR20857">
    <property type="entry name" value="THIAMINE-PHOSPHATE PYROPHOSPHORYLASE"/>
    <property type="match status" value="1"/>
</dbReference>
<dbReference type="GO" id="GO:0000287">
    <property type="term" value="F:magnesium ion binding"/>
    <property type="evidence" value="ECO:0007669"/>
    <property type="project" value="UniProtKB-UniRule"/>
</dbReference>
<comment type="similarity">
    <text evidence="10 11">Belongs to the thiamine-phosphate synthase family.</text>
</comment>
<dbReference type="PANTHER" id="PTHR20857:SF15">
    <property type="entry name" value="THIAMINE-PHOSPHATE SYNTHASE"/>
    <property type="match status" value="1"/>
</dbReference>
<evidence type="ECO:0000256" key="8">
    <source>
        <dbReference type="ARBA" id="ARBA00047851"/>
    </source>
</evidence>
<organism evidence="14 15">
    <name type="scientific">Ornithinimicrobium tianjinense</name>
    <dbReference type="NCBI Taxonomy" id="1195761"/>
    <lineage>
        <taxon>Bacteria</taxon>
        <taxon>Bacillati</taxon>
        <taxon>Actinomycetota</taxon>
        <taxon>Actinomycetes</taxon>
        <taxon>Micrococcales</taxon>
        <taxon>Ornithinimicrobiaceae</taxon>
        <taxon>Ornithinimicrobium</taxon>
    </lineage>
</organism>
<protein>
    <recommendedName>
        <fullName evidence="10">Thiamine-phosphate synthase</fullName>
        <shortName evidence="10">TP synthase</shortName>
        <shortName evidence="10">TPS</shortName>
        <ecNumber evidence="10">2.5.1.3</ecNumber>
    </recommendedName>
    <alternativeName>
        <fullName evidence="10">Thiamine-phosphate pyrophosphorylase</fullName>
        <shortName evidence="10">TMP pyrophosphorylase</shortName>
        <shortName evidence="10">TMP-PPase</shortName>
    </alternativeName>
</protein>